<evidence type="ECO:0000256" key="2">
    <source>
        <dbReference type="ARBA" id="ARBA00023239"/>
    </source>
</evidence>
<dbReference type="PANTHER" id="PTHR12192:SF2">
    <property type="entry name" value="GLUTATHIONE-SPECIFIC GAMMA-GLUTAMYLCYCLOTRANSFERASE 2"/>
    <property type="match status" value="1"/>
</dbReference>
<dbReference type="InterPro" id="IPR013024">
    <property type="entry name" value="GGCT-like"/>
</dbReference>
<evidence type="ECO:0000313" key="5">
    <source>
        <dbReference type="Proteomes" id="UP000734854"/>
    </source>
</evidence>
<proteinExistence type="predicted"/>
<dbReference type="CDD" id="cd06661">
    <property type="entry name" value="GGCT_like"/>
    <property type="match status" value="1"/>
</dbReference>
<gene>
    <name evidence="4" type="ORF">ZIOFF_048868</name>
</gene>
<dbReference type="GO" id="GO:0005737">
    <property type="term" value="C:cytoplasm"/>
    <property type="evidence" value="ECO:0007669"/>
    <property type="project" value="TreeGrafter"/>
</dbReference>
<dbReference type="Proteomes" id="UP000734854">
    <property type="component" value="Unassembled WGS sequence"/>
</dbReference>
<dbReference type="Pfam" id="PF04752">
    <property type="entry name" value="ChaC"/>
    <property type="match status" value="1"/>
</dbReference>
<dbReference type="PANTHER" id="PTHR12192">
    <property type="entry name" value="CATION TRANSPORT PROTEIN CHAC-RELATED"/>
    <property type="match status" value="1"/>
</dbReference>
<sequence>MAATWVFGYGSLIWKAGFHYDERRVGFVRGFRRVFYQGNRFLLFFFLFFFLLPINKPVGSCIQDTRRRKEDCTRGGTISI</sequence>
<dbReference type="EMBL" id="JACMSC010000013">
    <property type="protein sequence ID" value="KAG6493865.1"/>
    <property type="molecule type" value="Genomic_DNA"/>
</dbReference>
<keyword evidence="3" id="KW-0472">Membrane</keyword>
<comment type="caution">
    <text evidence="4">The sequence shown here is derived from an EMBL/GenBank/DDBJ whole genome shotgun (WGS) entry which is preliminary data.</text>
</comment>
<accession>A0A8J5KUM5</accession>
<reference evidence="4 5" key="1">
    <citation type="submission" date="2020-08" db="EMBL/GenBank/DDBJ databases">
        <title>Plant Genome Project.</title>
        <authorList>
            <person name="Zhang R.-G."/>
        </authorList>
    </citation>
    <scope>NUCLEOTIDE SEQUENCE [LARGE SCALE GENOMIC DNA]</scope>
    <source>
        <tissue evidence="4">Rhizome</tissue>
    </source>
</reference>
<keyword evidence="3" id="KW-1133">Transmembrane helix</keyword>
<keyword evidence="2" id="KW-0456">Lyase</keyword>
<evidence type="ECO:0000256" key="1">
    <source>
        <dbReference type="ARBA" id="ARBA00012344"/>
    </source>
</evidence>
<dbReference type="EC" id="4.3.2.7" evidence="1"/>
<keyword evidence="3" id="KW-0812">Transmembrane</keyword>
<dbReference type="InterPro" id="IPR006840">
    <property type="entry name" value="ChaC"/>
</dbReference>
<evidence type="ECO:0000313" key="4">
    <source>
        <dbReference type="EMBL" id="KAG6493865.1"/>
    </source>
</evidence>
<dbReference type="GO" id="GO:0006751">
    <property type="term" value="P:glutathione catabolic process"/>
    <property type="evidence" value="ECO:0007669"/>
    <property type="project" value="InterPro"/>
</dbReference>
<protein>
    <recommendedName>
        <fullName evidence="1">glutathione-specific gamma-glutamylcyclotransferase</fullName>
        <ecNumber evidence="1">4.3.2.7</ecNumber>
    </recommendedName>
</protein>
<feature type="transmembrane region" description="Helical" evidence="3">
    <location>
        <begin position="41"/>
        <end position="59"/>
    </location>
</feature>
<keyword evidence="5" id="KW-1185">Reference proteome</keyword>
<dbReference type="GO" id="GO:0061928">
    <property type="term" value="F:glutathione specific gamma-glutamylcyclotransferase activity"/>
    <property type="evidence" value="ECO:0007669"/>
    <property type="project" value="UniProtKB-EC"/>
</dbReference>
<dbReference type="AlphaFoldDB" id="A0A8J5KUM5"/>
<organism evidence="4 5">
    <name type="scientific">Zingiber officinale</name>
    <name type="common">Ginger</name>
    <name type="synonym">Amomum zingiber</name>
    <dbReference type="NCBI Taxonomy" id="94328"/>
    <lineage>
        <taxon>Eukaryota</taxon>
        <taxon>Viridiplantae</taxon>
        <taxon>Streptophyta</taxon>
        <taxon>Embryophyta</taxon>
        <taxon>Tracheophyta</taxon>
        <taxon>Spermatophyta</taxon>
        <taxon>Magnoliopsida</taxon>
        <taxon>Liliopsida</taxon>
        <taxon>Zingiberales</taxon>
        <taxon>Zingiberaceae</taxon>
        <taxon>Zingiber</taxon>
    </lineage>
</organism>
<name>A0A8J5KUM5_ZINOF</name>
<evidence type="ECO:0000256" key="3">
    <source>
        <dbReference type="SAM" id="Phobius"/>
    </source>
</evidence>